<dbReference type="OrthoDB" id="9806653at2"/>
<proteinExistence type="predicted"/>
<evidence type="ECO:0000259" key="4">
    <source>
        <dbReference type="Pfam" id="PF20434"/>
    </source>
</evidence>
<evidence type="ECO:0000313" key="5">
    <source>
        <dbReference type="EMBL" id="AKL97850.1"/>
    </source>
</evidence>
<accession>A0A0G3WIY4</accession>
<organism evidence="5 6">
    <name type="scientific">Endomicrobium proavitum</name>
    <dbReference type="NCBI Taxonomy" id="1408281"/>
    <lineage>
        <taxon>Bacteria</taxon>
        <taxon>Pseudomonadati</taxon>
        <taxon>Elusimicrobiota</taxon>
        <taxon>Endomicrobiia</taxon>
        <taxon>Endomicrobiales</taxon>
        <taxon>Endomicrobiaceae</taxon>
        <taxon>Endomicrobium</taxon>
    </lineage>
</organism>
<dbReference type="InterPro" id="IPR050194">
    <property type="entry name" value="Glycosyltransferase_grp1"/>
</dbReference>
<reference evidence="5 6" key="1">
    <citation type="submission" date="2014-09" db="EMBL/GenBank/DDBJ databases">
        <title>Complete genome sequence of Endomicrobium proavitum.</title>
        <authorList>
            <person name="Zheng H."/>
        </authorList>
    </citation>
    <scope>NUCLEOTIDE SEQUENCE [LARGE SCALE GENOMIC DNA]</scope>
    <source>
        <strain evidence="5 6">Rsa215</strain>
    </source>
</reference>
<feature type="transmembrane region" description="Helical" evidence="1">
    <location>
        <begin position="397"/>
        <end position="414"/>
    </location>
</feature>
<keyword evidence="1" id="KW-0472">Membrane</keyword>
<dbReference type="PANTHER" id="PTHR45947">
    <property type="entry name" value="SULFOQUINOVOSYL TRANSFERASE SQD2"/>
    <property type="match status" value="1"/>
</dbReference>
<keyword evidence="5" id="KW-0808">Transferase</keyword>
<dbReference type="Proteomes" id="UP000035337">
    <property type="component" value="Chromosome"/>
</dbReference>
<evidence type="ECO:0000313" key="6">
    <source>
        <dbReference type="Proteomes" id="UP000035337"/>
    </source>
</evidence>
<dbReference type="InterPro" id="IPR001296">
    <property type="entry name" value="Glyco_trans_1"/>
</dbReference>
<evidence type="ECO:0000256" key="1">
    <source>
        <dbReference type="SAM" id="Phobius"/>
    </source>
</evidence>
<dbReference type="InterPro" id="IPR028098">
    <property type="entry name" value="Glyco_trans_4-like_N"/>
</dbReference>
<evidence type="ECO:0000259" key="3">
    <source>
        <dbReference type="Pfam" id="PF13439"/>
    </source>
</evidence>
<feature type="domain" description="Glycosyl transferase family 1" evidence="2">
    <location>
        <begin position="188"/>
        <end position="351"/>
    </location>
</feature>
<dbReference type="EMBL" id="CP009498">
    <property type="protein sequence ID" value="AKL97850.1"/>
    <property type="molecule type" value="Genomic_DNA"/>
</dbReference>
<dbReference type="InterPro" id="IPR029058">
    <property type="entry name" value="AB_hydrolase_fold"/>
</dbReference>
<dbReference type="CDD" id="cd03808">
    <property type="entry name" value="GT4_CapM-like"/>
    <property type="match status" value="1"/>
</dbReference>
<dbReference type="RefSeq" id="WP_052570256.1">
    <property type="nucleotide sequence ID" value="NZ_CP009498.1"/>
</dbReference>
<dbReference type="STRING" id="1408281.Epro_0471"/>
<dbReference type="SUPFAM" id="SSF53474">
    <property type="entry name" value="alpha/beta-Hydrolases"/>
    <property type="match status" value="1"/>
</dbReference>
<evidence type="ECO:0000259" key="2">
    <source>
        <dbReference type="Pfam" id="PF00534"/>
    </source>
</evidence>
<name>A0A0G3WIY4_9BACT</name>
<dbReference type="PATRIC" id="fig|1408281.3.peg.484"/>
<feature type="domain" description="BD-FAE-like" evidence="4">
    <location>
        <begin position="462"/>
        <end position="661"/>
    </location>
</feature>
<sequence length="722" mass="82152">MIKVCYIITKLELGGAQKVALYTAENLEKDTFEDFLITGSGGILDDEAAKKLKVFKVPSLVREISPIKDLRALLKIRKILKKEKPELVHTHSSKAGILGRIAAKLAGVKTIVHTIHGYGFNETQKWYVKYLYIYIEKFCTLFTDKLIVVAKEDMDKGLRYKIAKENKFTLIRAGIDTHYYKTFNPNPDFRKTLADENTKIITTIGPFKPQKNLQDFIKAAGLVCKSVDNVKFFIVGDGDLRPELEKLIADLNLTDKIILLGWRTDIAEILYASDVFAMTSLWEGLPRTILEAMCCSKPVVANAVDGVKEVIREGKNGFKVNPHNYQYTAEKIIYLLQNPTVVNAMGKSAKHSITKEYDINHMVKQHEDLYRKLLQHYLMVCELIDEKAQKKHKRKKRIVITVCAAALIAAFYTYTPYPVAYFLRGAFHITDYKLPADYANLKKNVIFYRDIDYKSNFPNGNLDIIAPKSDPNGKTIFWVHGGGYVGDDNKKIEHYMVQLANSSFTVISINYAFAPEHAFPVQLKQIEQAYCFIKENAAKYGINTDKMYFGGDSAGAQLVAQFINIQTNPIYADMLNEYLENIKLNAVVDVNTLHGAILFCGPYDLKDLIDPPKGTLALPFKQIGKAYFGTTDENNVYVILSNVTTRLSKHFPPVFITDGNTSSFEYQAKKLEDALKQKGVYVQGVFYPKTDEELKHEYQFEITTKYAQNTYNYLIEFLNRKK</sequence>
<keyword evidence="5" id="KW-0328">Glycosyltransferase</keyword>
<dbReference type="AlphaFoldDB" id="A0A0G3WIY4"/>
<dbReference type="Gene3D" id="3.40.50.1820">
    <property type="entry name" value="alpha/beta hydrolase"/>
    <property type="match status" value="1"/>
</dbReference>
<feature type="domain" description="Glycosyltransferase subfamily 4-like N-terminal" evidence="3">
    <location>
        <begin position="14"/>
        <end position="178"/>
    </location>
</feature>
<dbReference type="Pfam" id="PF20434">
    <property type="entry name" value="BD-FAE"/>
    <property type="match status" value="1"/>
</dbReference>
<dbReference type="Pfam" id="PF13439">
    <property type="entry name" value="Glyco_transf_4"/>
    <property type="match status" value="1"/>
</dbReference>
<dbReference type="InterPro" id="IPR049492">
    <property type="entry name" value="BD-FAE-like_dom"/>
</dbReference>
<dbReference type="KEGG" id="epo:Epro_0471"/>
<dbReference type="SUPFAM" id="SSF53756">
    <property type="entry name" value="UDP-Glycosyltransferase/glycogen phosphorylase"/>
    <property type="match status" value="1"/>
</dbReference>
<gene>
    <name evidence="5" type="ORF">Epro_0471</name>
</gene>
<dbReference type="Gene3D" id="3.40.50.2000">
    <property type="entry name" value="Glycogen Phosphorylase B"/>
    <property type="match status" value="2"/>
</dbReference>
<protein>
    <submittedName>
        <fullName evidence="5">Putative Phosphatidylinositol N-acetylglucosaminyltransferase</fullName>
    </submittedName>
</protein>
<dbReference type="PANTHER" id="PTHR45947:SF3">
    <property type="entry name" value="SULFOQUINOVOSYL TRANSFERASE SQD2"/>
    <property type="match status" value="1"/>
</dbReference>
<dbReference type="GO" id="GO:0016757">
    <property type="term" value="F:glycosyltransferase activity"/>
    <property type="evidence" value="ECO:0007669"/>
    <property type="project" value="UniProtKB-KW"/>
</dbReference>
<keyword evidence="1" id="KW-1133">Transmembrane helix</keyword>
<dbReference type="Pfam" id="PF00534">
    <property type="entry name" value="Glycos_transf_1"/>
    <property type="match status" value="1"/>
</dbReference>
<keyword evidence="1" id="KW-0812">Transmembrane</keyword>
<keyword evidence="6" id="KW-1185">Reference proteome</keyword>